<keyword evidence="7" id="KW-0342">GTP-binding</keyword>
<organism evidence="16 17">
    <name type="scientific">Araneus ventricosus</name>
    <name type="common">Orbweaver spider</name>
    <name type="synonym">Epeira ventricosa</name>
    <dbReference type="NCBI Taxonomy" id="182803"/>
    <lineage>
        <taxon>Eukaryota</taxon>
        <taxon>Metazoa</taxon>
        <taxon>Ecdysozoa</taxon>
        <taxon>Arthropoda</taxon>
        <taxon>Chelicerata</taxon>
        <taxon>Arachnida</taxon>
        <taxon>Araneae</taxon>
        <taxon>Araneomorphae</taxon>
        <taxon>Entelegynae</taxon>
        <taxon>Araneoidea</taxon>
        <taxon>Araneidae</taxon>
        <taxon>Araneus</taxon>
    </lineage>
</organism>
<dbReference type="EMBL" id="BGPR01005550">
    <property type="protein sequence ID" value="GBN11210.1"/>
    <property type="molecule type" value="Genomic_DNA"/>
</dbReference>
<dbReference type="PANTHER" id="PTHR11920:SF335">
    <property type="entry name" value="GUANYLATE CYCLASE"/>
    <property type="match status" value="1"/>
</dbReference>
<dbReference type="EC" id="4.6.1.2" evidence="2"/>
<accession>A0A4Y2LAE6</accession>
<evidence type="ECO:0000313" key="17">
    <source>
        <dbReference type="Proteomes" id="UP000499080"/>
    </source>
</evidence>
<dbReference type="CDD" id="cd07302">
    <property type="entry name" value="CHD"/>
    <property type="match status" value="1"/>
</dbReference>
<keyword evidence="4" id="KW-0732">Signal</keyword>
<dbReference type="SUPFAM" id="SSF55073">
    <property type="entry name" value="Nucleotide cyclase"/>
    <property type="match status" value="1"/>
</dbReference>
<dbReference type="InterPro" id="IPR050401">
    <property type="entry name" value="Cyclic_nucleotide_synthase"/>
</dbReference>
<evidence type="ECO:0000256" key="5">
    <source>
        <dbReference type="ARBA" id="ARBA00022741"/>
    </source>
</evidence>
<evidence type="ECO:0000256" key="4">
    <source>
        <dbReference type="ARBA" id="ARBA00022729"/>
    </source>
</evidence>
<evidence type="ECO:0000256" key="13">
    <source>
        <dbReference type="RuleBase" id="RU000405"/>
    </source>
</evidence>
<dbReference type="AlphaFoldDB" id="A0A4Y2LAE6"/>
<dbReference type="GO" id="GO:0001653">
    <property type="term" value="F:peptide receptor activity"/>
    <property type="evidence" value="ECO:0007669"/>
    <property type="project" value="TreeGrafter"/>
</dbReference>
<evidence type="ECO:0000256" key="2">
    <source>
        <dbReference type="ARBA" id="ARBA00012202"/>
    </source>
</evidence>
<keyword evidence="12" id="KW-0141">cGMP biosynthesis</keyword>
<comment type="subcellular location">
    <subcellularLocation>
        <location evidence="1">Membrane</location>
        <topology evidence="1">Single-pass type I membrane protein</topology>
    </subcellularLocation>
</comment>
<dbReference type="FunFam" id="3.30.70.1230:FF:000004">
    <property type="entry name" value="Guanylate cyclase"/>
    <property type="match status" value="1"/>
</dbReference>
<protein>
    <recommendedName>
        <fullName evidence="2">guanylate cyclase</fullName>
        <ecNumber evidence="2">4.6.1.2</ecNumber>
    </recommendedName>
</protein>
<dbReference type="GO" id="GO:0004383">
    <property type="term" value="F:guanylate cyclase activity"/>
    <property type="evidence" value="ECO:0007669"/>
    <property type="project" value="UniProtKB-EC"/>
</dbReference>
<evidence type="ECO:0000256" key="1">
    <source>
        <dbReference type="ARBA" id="ARBA00004479"/>
    </source>
</evidence>
<dbReference type="GO" id="GO:0004016">
    <property type="term" value="F:adenylate cyclase activity"/>
    <property type="evidence" value="ECO:0007669"/>
    <property type="project" value="TreeGrafter"/>
</dbReference>
<dbReference type="InterPro" id="IPR018297">
    <property type="entry name" value="A/G_cyclase_CS"/>
</dbReference>
<evidence type="ECO:0000256" key="6">
    <source>
        <dbReference type="ARBA" id="ARBA00022989"/>
    </source>
</evidence>
<keyword evidence="6" id="KW-1133">Transmembrane helix</keyword>
<feature type="coiled-coil region" evidence="14">
    <location>
        <begin position="101"/>
        <end position="132"/>
    </location>
</feature>
<sequence>MASLPPTEAAAHQHSRRVYNQIQNWLGNKKRPEDWEIIKCVIRKDQDPPFRPKVAKLYGSFDCVISCMQECWTEQPENRPDFKVINAKLRPMRRGMKPNIFDNMLAMMEKYANNLEALVDERTDQLNEEKRKTDALLYEMLPKYVADQLKRGHKVEAESFDSVTIYFSDIVGFTKMAAQCSPLEVVDFLNDLYTCFDSIIENYDVYKVETIGDAYMVVSGLPIPNGDKHAGEIASMALHLLEAIKMFPLRYKPDDTLMLRIGIHSGAVCAGVVGRKMPRYCLFGDTVNTASRMESTGLRKWEIQLALGN</sequence>
<dbReference type="PANTHER" id="PTHR11920">
    <property type="entry name" value="GUANYLYL CYCLASE"/>
    <property type="match status" value="1"/>
</dbReference>
<keyword evidence="10" id="KW-0325">Glycoprotein</keyword>
<dbReference type="PROSITE" id="PS50125">
    <property type="entry name" value="GUANYLATE_CYCLASE_2"/>
    <property type="match status" value="1"/>
</dbReference>
<evidence type="ECO:0000256" key="11">
    <source>
        <dbReference type="ARBA" id="ARBA00023239"/>
    </source>
</evidence>
<keyword evidence="11 13" id="KW-0456">Lyase</keyword>
<keyword evidence="5" id="KW-0547">Nucleotide-binding</keyword>
<dbReference type="GO" id="GO:0005886">
    <property type="term" value="C:plasma membrane"/>
    <property type="evidence" value="ECO:0007669"/>
    <property type="project" value="TreeGrafter"/>
</dbReference>
<evidence type="ECO:0000256" key="7">
    <source>
        <dbReference type="ARBA" id="ARBA00023134"/>
    </source>
</evidence>
<evidence type="ECO:0000256" key="3">
    <source>
        <dbReference type="ARBA" id="ARBA00022692"/>
    </source>
</evidence>
<dbReference type="GO" id="GO:0007168">
    <property type="term" value="P:receptor guanylyl cyclase signaling pathway"/>
    <property type="evidence" value="ECO:0007669"/>
    <property type="project" value="TreeGrafter"/>
</dbReference>
<evidence type="ECO:0000256" key="12">
    <source>
        <dbReference type="ARBA" id="ARBA00023293"/>
    </source>
</evidence>
<dbReference type="InterPro" id="IPR029787">
    <property type="entry name" value="Nucleotide_cyclase"/>
</dbReference>
<keyword evidence="17" id="KW-1185">Reference proteome</keyword>
<keyword evidence="3" id="KW-0812">Transmembrane</keyword>
<evidence type="ECO:0000256" key="8">
    <source>
        <dbReference type="ARBA" id="ARBA00023136"/>
    </source>
</evidence>
<proteinExistence type="inferred from homology"/>
<gene>
    <name evidence="16" type="primary">NPR1_5</name>
    <name evidence="16" type="ORF">AVEN_144515_1</name>
</gene>
<dbReference type="InterPro" id="IPR011645">
    <property type="entry name" value="HNOB_dom_associated"/>
</dbReference>
<keyword evidence="14" id="KW-0175">Coiled coil</keyword>
<evidence type="ECO:0000313" key="16">
    <source>
        <dbReference type="EMBL" id="GBN11210.1"/>
    </source>
</evidence>
<dbReference type="SMART" id="SM00044">
    <property type="entry name" value="CYCc"/>
    <property type="match status" value="1"/>
</dbReference>
<evidence type="ECO:0000256" key="10">
    <source>
        <dbReference type="ARBA" id="ARBA00023180"/>
    </source>
</evidence>
<dbReference type="GO" id="GO:0005525">
    <property type="term" value="F:GTP binding"/>
    <property type="evidence" value="ECO:0007669"/>
    <property type="project" value="UniProtKB-KW"/>
</dbReference>
<dbReference type="PROSITE" id="PS00452">
    <property type="entry name" value="GUANYLATE_CYCLASE_1"/>
    <property type="match status" value="1"/>
</dbReference>
<evidence type="ECO:0000256" key="14">
    <source>
        <dbReference type="SAM" id="Coils"/>
    </source>
</evidence>
<comment type="caution">
    <text evidence="16">The sequence shown here is derived from an EMBL/GenBank/DDBJ whole genome shotgun (WGS) entry which is preliminary data.</text>
</comment>
<dbReference type="Gene3D" id="3.30.70.1230">
    <property type="entry name" value="Nucleotide cyclase"/>
    <property type="match status" value="1"/>
</dbReference>
<dbReference type="GO" id="GO:0035556">
    <property type="term" value="P:intracellular signal transduction"/>
    <property type="evidence" value="ECO:0007669"/>
    <property type="project" value="InterPro"/>
</dbReference>
<keyword evidence="8" id="KW-0472">Membrane</keyword>
<dbReference type="Proteomes" id="UP000499080">
    <property type="component" value="Unassembled WGS sequence"/>
</dbReference>
<dbReference type="Pfam" id="PF07701">
    <property type="entry name" value="HNOBA"/>
    <property type="match status" value="1"/>
</dbReference>
<dbReference type="Pfam" id="PF00211">
    <property type="entry name" value="Guanylate_cyc"/>
    <property type="match status" value="1"/>
</dbReference>
<comment type="similarity">
    <text evidence="13">Belongs to the adenylyl cyclase class-4/guanylyl cyclase family.</text>
</comment>
<name>A0A4Y2LAE6_ARAVE</name>
<dbReference type="OrthoDB" id="6498830at2759"/>
<reference evidence="16 17" key="1">
    <citation type="journal article" date="2019" name="Sci. Rep.">
        <title>Orb-weaving spider Araneus ventricosus genome elucidates the spidroin gene catalogue.</title>
        <authorList>
            <person name="Kono N."/>
            <person name="Nakamura H."/>
            <person name="Ohtoshi R."/>
            <person name="Moran D.A.P."/>
            <person name="Shinohara A."/>
            <person name="Yoshida Y."/>
            <person name="Fujiwara M."/>
            <person name="Mori M."/>
            <person name="Tomita M."/>
            <person name="Arakawa K."/>
        </authorList>
    </citation>
    <scope>NUCLEOTIDE SEQUENCE [LARGE SCALE GENOMIC DNA]</scope>
</reference>
<evidence type="ECO:0000259" key="15">
    <source>
        <dbReference type="PROSITE" id="PS50125"/>
    </source>
</evidence>
<feature type="domain" description="Guanylate cyclase" evidence="15">
    <location>
        <begin position="164"/>
        <end position="294"/>
    </location>
</feature>
<dbReference type="InterPro" id="IPR001054">
    <property type="entry name" value="A/G_cyclase"/>
</dbReference>
<evidence type="ECO:0000256" key="9">
    <source>
        <dbReference type="ARBA" id="ARBA00023170"/>
    </source>
</evidence>
<keyword evidence="9 16" id="KW-0675">Receptor</keyword>
<dbReference type="Gene3D" id="6.10.250.780">
    <property type="match status" value="1"/>
</dbReference>